<dbReference type="PANTHER" id="PTHR43394">
    <property type="entry name" value="ATP-DEPENDENT PERMEASE MDL1, MITOCHONDRIAL"/>
    <property type="match status" value="1"/>
</dbReference>
<evidence type="ECO:0000256" key="3">
    <source>
        <dbReference type="ARBA" id="ARBA00022448"/>
    </source>
</evidence>
<evidence type="ECO:0000256" key="1">
    <source>
        <dbReference type="ARBA" id="ARBA00004141"/>
    </source>
</evidence>
<feature type="domain" description="ABC transporter" evidence="10">
    <location>
        <begin position="452"/>
        <end position="697"/>
    </location>
</feature>
<evidence type="ECO:0000256" key="4">
    <source>
        <dbReference type="ARBA" id="ARBA00022692"/>
    </source>
</evidence>
<dbReference type="InterPro" id="IPR017871">
    <property type="entry name" value="ABC_transporter-like_CS"/>
</dbReference>
<feature type="transmembrane region" description="Helical" evidence="9">
    <location>
        <begin position="1029"/>
        <end position="1050"/>
    </location>
</feature>
<feature type="domain" description="ABC transporter" evidence="10">
    <location>
        <begin position="1105"/>
        <end position="1343"/>
    </location>
</feature>
<keyword evidence="5" id="KW-0547">Nucleotide-binding</keyword>
<dbReference type="GO" id="GO:0015421">
    <property type="term" value="F:ABC-type oligopeptide transporter activity"/>
    <property type="evidence" value="ECO:0007669"/>
    <property type="project" value="TreeGrafter"/>
</dbReference>
<dbReference type="Proteomes" id="UP001280581">
    <property type="component" value="Unassembled WGS sequence"/>
</dbReference>
<evidence type="ECO:0000256" key="6">
    <source>
        <dbReference type="ARBA" id="ARBA00022840"/>
    </source>
</evidence>
<dbReference type="InterPro" id="IPR003593">
    <property type="entry name" value="AAA+_ATPase"/>
</dbReference>
<evidence type="ECO:0000259" key="10">
    <source>
        <dbReference type="PROSITE" id="PS50893"/>
    </source>
</evidence>
<feature type="transmembrane region" description="Helical" evidence="9">
    <location>
        <begin position="880"/>
        <end position="904"/>
    </location>
</feature>
<dbReference type="GO" id="GO:0016887">
    <property type="term" value="F:ATP hydrolysis activity"/>
    <property type="evidence" value="ECO:0007669"/>
    <property type="project" value="InterPro"/>
</dbReference>
<feature type="transmembrane region" description="Helical" evidence="9">
    <location>
        <begin position="176"/>
        <end position="197"/>
    </location>
</feature>
<evidence type="ECO:0000256" key="9">
    <source>
        <dbReference type="SAM" id="Phobius"/>
    </source>
</evidence>
<proteinExistence type="inferred from homology"/>
<evidence type="ECO:0000313" key="13">
    <source>
        <dbReference type="Proteomes" id="UP001280581"/>
    </source>
</evidence>
<organism evidence="12 13">
    <name type="scientific">Pseudopithomyces chartarum</name>
    <dbReference type="NCBI Taxonomy" id="1892770"/>
    <lineage>
        <taxon>Eukaryota</taxon>
        <taxon>Fungi</taxon>
        <taxon>Dikarya</taxon>
        <taxon>Ascomycota</taxon>
        <taxon>Pezizomycotina</taxon>
        <taxon>Dothideomycetes</taxon>
        <taxon>Pleosporomycetidae</taxon>
        <taxon>Pleosporales</taxon>
        <taxon>Massarineae</taxon>
        <taxon>Didymosphaeriaceae</taxon>
        <taxon>Pseudopithomyces</taxon>
    </lineage>
</organism>
<dbReference type="FunFam" id="3.40.50.300:FF:000967">
    <property type="entry name" value="ABC multidrug transporter mdr4"/>
    <property type="match status" value="2"/>
</dbReference>
<comment type="caution">
    <text evidence="12">The sequence shown here is derived from an EMBL/GenBank/DDBJ whole genome shotgun (WGS) entry which is preliminary data.</text>
</comment>
<reference evidence="12 13" key="1">
    <citation type="submission" date="2021-02" db="EMBL/GenBank/DDBJ databases">
        <title>Genome assembly of Pseudopithomyces chartarum.</title>
        <authorList>
            <person name="Jauregui R."/>
            <person name="Singh J."/>
            <person name="Voisey C."/>
        </authorList>
    </citation>
    <scope>NUCLEOTIDE SEQUENCE [LARGE SCALE GENOMIC DNA]</scope>
    <source>
        <strain evidence="12 13">AGR01</strain>
    </source>
</reference>
<feature type="transmembrane region" description="Helical" evidence="9">
    <location>
        <begin position="350"/>
        <end position="374"/>
    </location>
</feature>
<evidence type="ECO:0000313" key="12">
    <source>
        <dbReference type="EMBL" id="KAK3203337.1"/>
    </source>
</evidence>
<dbReference type="EMBL" id="WVTA01000011">
    <property type="protein sequence ID" value="KAK3203337.1"/>
    <property type="molecule type" value="Genomic_DNA"/>
</dbReference>
<feature type="transmembrane region" description="Helical" evidence="9">
    <location>
        <begin position="989"/>
        <end position="1014"/>
    </location>
</feature>
<dbReference type="GO" id="GO:0090374">
    <property type="term" value="P:oligopeptide export from mitochondrion"/>
    <property type="evidence" value="ECO:0007669"/>
    <property type="project" value="TreeGrafter"/>
</dbReference>
<accession>A0AAN6LSN1</accession>
<dbReference type="InterPro" id="IPR039421">
    <property type="entry name" value="Type_1_exporter"/>
</dbReference>
<dbReference type="CDD" id="cd18578">
    <property type="entry name" value="ABC_6TM_Pgp_ABCB1_D2_like"/>
    <property type="match status" value="1"/>
</dbReference>
<dbReference type="SMART" id="SM00382">
    <property type="entry name" value="AAA"/>
    <property type="match status" value="2"/>
</dbReference>
<keyword evidence="8 9" id="KW-0472">Membrane</keyword>
<keyword evidence="6" id="KW-0067">ATP-binding</keyword>
<keyword evidence="4 9" id="KW-0812">Transmembrane</keyword>
<sequence length="1347" mass="146147">MYITQAHLITTSGILQDPIHCCRAARLAMEPIQALPGNPNPNPSPTFLGEPLAGAGTDSQLLLASEDDDSSLSQNSQWEGHVDIASLHTVQPHPRGIGPVRQKFIRQILGWNPFRTSYFSLYKPLTDVQSRLILAAGCILAIACGIPIPLIGVILGKIINDFPPREDELKVRLMQLMGVAVVYFAVTWGSTLCWAIVGERVSKKTREQLVEKSLGMDLTYYDTVSPDITNILTEKTQTIQLGTSEKVGVFLSSISYFMAAFIVGFILNARLTAVMFVTVIPAMTIVVICGTHLVSKFSKQASSFTERATTVAESAFRGVQIVQAFGVTERLAKDHVSFLRKALRAGLKKSFVGAAMLGSVYFIAYAANALAFWYGDRLRGRSAEAGTIYAVVFLILDASFVVGAVGPFIQTFALAAAAGQAIFDVLESPRSDIDVYSTKGKEINKCDFQKPITLRDISFVYPSRPTERVLQSVQLQISPGKVTGLVGPSGSGKSTIATLLLRLYDPSAGSISIGDDDLRDLNVKSLRSQIALVTQSPTLFNGTILDNIRLGLPEDEIMSEDEVVAKCQAAASEAYCDFLEHLPDGLHTQIGSGHHSQLSGGQKQRIALARALVGNPALLLLDEYTSAMDATSEAMVLENLRRSSLTSGRTTIIIAHRLATVKDADRIVVMKDGAVVEEGRHDILTLGNGLYAELIRAQKFDKKPTMSSASSFISGSGSGRRKEVATVLNAPRDDSVSRGPVKPAPQERKNALQLIKRCFVLSRRETPVIAIGLGASIVSGAMSIGEAFIFGNLVELLNSTSDVSRLIAIFCLLFFALAVVALFARVVAGSAFGYVSENLVLRVRDVSFRTVLMQDIAWFSRPGHSHHALMAKLNMDSGHISGLSGIILGTFFSIATSVLGGMILAHIVAWRIAIVLLAAVPVMLLAGYFRLRILAKAQERHETAYNAAAALASEACSSIQTVAALGRERSFLEKYRAAIRKPYEESLKFNVLGSIILAFSLSVTYFVYALAYWWGSKQVRGGNYSQKDFFIVLPALLFSAQAAGQLFSLAPEITRAKTAAQSVFALHDEKPTIIDPLNVTGSHQHESRVISPDENEQTHDRRGEVEFRGVSMHYATRPDVAALNSVSFSIHPGEYVAFVGRSGAGKSSTVHLIERFFDPTAGTVLVDGEDIRKVNVQFHRARLGLVEQEPDLFPGSIKFNIGLGKVGAEPSEEAIVDVAKRCELHDFIMSLPEGYNTEVGAHGSKLSGGQRQRLAIARALIRDPEILLLDEATSQLDANTERDIRKAIAAASQGRTTIMIAHRLASVQHADRIFVFESGRIIEQGKHDELVSKSGIYASMVAAQELD</sequence>
<name>A0AAN6LSN1_9PLEO</name>
<dbReference type="PROSITE" id="PS50893">
    <property type="entry name" value="ABC_TRANSPORTER_2"/>
    <property type="match status" value="2"/>
</dbReference>
<comment type="subcellular location">
    <subcellularLocation>
        <location evidence="1">Membrane</location>
        <topology evidence="1">Multi-pass membrane protein</topology>
    </subcellularLocation>
</comment>
<evidence type="ECO:0000256" key="7">
    <source>
        <dbReference type="ARBA" id="ARBA00022989"/>
    </source>
</evidence>
<evidence type="ECO:0000256" key="2">
    <source>
        <dbReference type="ARBA" id="ARBA00007577"/>
    </source>
</evidence>
<dbReference type="CDD" id="cd18577">
    <property type="entry name" value="ABC_6TM_Pgp_ABCB1_D1_like"/>
    <property type="match status" value="1"/>
</dbReference>
<dbReference type="PROSITE" id="PS00211">
    <property type="entry name" value="ABC_TRANSPORTER_1"/>
    <property type="match status" value="2"/>
</dbReference>
<keyword evidence="7 9" id="KW-1133">Transmembrane helix</keyword>
<evidence type="ECO:0008006" key="14">
    <source>
        <dbReference type="Google" id="ProtNLM"/>
    </source>
</evidence>
<feature type="domain" description="ABC transmembrane type-1" evidence="11">
    <location>
        <begin position="135"/>
        <end position="414"/>
    </location>
</feature>
<evidence type="ECO:0000256" key="5">
    <source>
        <dbReference type="ARBA" id="ARBA00022741"/>
    </source>
</evidence>
<feature type="transmembrane region" description="Helical" evidence="9">
    <location>
        <begin position="910"/>
        <end position="931"/>
    </location>
</feature>
<dbReference type="Gene3D" id="1.20.1560.10">
    <property type="entry name" value="ABC transporter type 1, transmembrane domain"/>
    <property type="match status" value="1"/>
</dbReference>
<dbReference type="CDD" id="cd03249">
    <property type="entry name" value="ABC_MTABC3_MDL1_MDL2"/>
    <property type="match status" value="1"/>
</dbReference>
<dbReference type="GO" id="GO:0005743">
    <property type="term" value="C:mitochondrial inner membrane"/>
    <property type="evidence" value="ECO:0007669"/>
    <property type="project" value="TreeGrafter"/>
</dbReference>
<evidence type="ECO:0000259" key="11">
    <source>
        <dbReference type="PROSITE" id="PS50929"/>
    </source>
</evidence>
<feature type="transmembrane region" description="Helical" evidence="9">
    <location>
        <begin position="768"/>
        <end position="794"/>
    </location>
</feature>
<keyword evidence="13" id="KW-1185">Reference proteome</keyword>
<dbReference type="Pfam" id="PF00664">
    <property type="entry name" value="ABC_membrane"/>
    <property type="match status" value="2"/>
</dbReference>
<dbReference type="SUPFAM" id="SSF90123">
    <property type="entry name" value="ABC transporter transmembrane region"/>
    <property type="match status" value="2"/>
</dbReference>
<dbReference type="InterPro" id="IPR003439">
    <property type="entry name" value="ABC_transporter-like_ATP-bd"/>
</dbReference>
<protein>
    <recommendedName>
        <fullName evidence="14">Leptomycin B resistance protein pmd1</fullName>
    </recommendedName>
</protein>
<dbReference type="GO" id="GO:0005524">
    <property type="term" value="F:ATP binding"/>
    <property type="evidence" value="ECO:0007669"/>
    <property type="project" value="UniProtKB-KW"/>
</dbReference>
<dbReference type="PANTHER" id="PTHR43394:SF18">
    <property type="entry name" value="ABC TRANSPORTER B FAMILY MEMBER 11-LIKE"/>
    <property type="match status" value="1"/>
</dbReference>
<evidence type="ECO:0000256" key="8">
    <source>
        <dbReference type="ARBA" id="ARBA00023136"/>
    </source>
</evidence>
<feature type="transmembrane region" description="Helical" evidence="9">
    <location>
        <begin position="806"/>
        <end position="835"/>
    </location>
</feature>
<feature type="transmembrane region" description="Helical" evidence="9">
    <location>
        <begin position="247"/>
        <end position="267"/>
    </location>
</feature>
<feature type="transmembrane region" description="Helical" evidence="9">
    <location>
        <begin position="386"/>
        <end position="409"/>
    </location>
</feature>
<keyword evidence="3" id="KW-0813">Transport</keyword>
<dbReference type="PROSITE" id="PS50929">
    <property type="entry name" value="ABC_TM1F"/>
    <property type="match status" value="2"/>
</dbReference>
<dbReference type="SUPFAM" id="SSF52540">
    <property type="entry name" value="P-loop containing nucleoside triphosphate hydrolases"/>
    <property type="match status" value="2"/>
</dbReference>
<dbReference type="Pfam" id="PF00005">
    <property type="entry name" value="ABC_tran"/>
    <property type="match status" value="2"/>
</dbReference>
<feature type="transmembrane region" description="Helical" evidence="9">
    <location>
        <begin position="273"/>
        <end position="294"/>
    </location>
</feature>
<dbReference type="InterPro" id="IPR011527">
    <property type="entry name" value="ABC1_TM_dom"/>
</dbReference>
<feature type="domain" description="ABC transmembrane type-1" evidence="11">
    <location>
        <begin position="770"/>
        <end position="1055"/>
    </location>
</feature>
<comment type="similarity">
    <text evidence="2">Belongs to the ABC transporter superfamily. ABCB family. Multidrug resistance exporter (TC 3.A.1.201) subfamily.</text>
</comment>
<dbReference type="InterPro" id="IPR036640">
    <property type="entry name" value="ABC1_TM_sf"/>
</dbReference>
<dbReference type="Gene3D" id="3.40.50.300">
    <property type="entry name" value="P-loop containing nucleotide triphosphate hydrolases"/>
    <property type="match status" value="2"/>
</dbReference>
<dbReference type="InterPro" id="IPR027417">
    <property type="entry name" value="P-loop_NTPase"/>
</dbReference>
<feature type="transmembrane region" description="Helical" evidence="9">
    <location>
        <begin position="132"/>
        <end position="156"/>
    </location>
</feature>
<gene>
    <name evidence="12" type="ORF">GRF29_112g967542</name>
</gene>